<feature type="transmembrane region" description="Helical" evidence="1">
    <location>
        <begin position="61"/>
        <end position="87"/>
    </location>
</feature>
<evidence type="ECO:0000256" key="1">
    <source>
        <dbReference type="SAM" id="Phobius"/>
    </source>
</evidence>
<sequence>MTMTESNKSEVEKNIVEPVHVVIAGSAIACIGAVVTATLTYRAGTKELVDDGISPSSRLRIIPIAARTLALSTLLTGALGVAGFYVLKEHGFFTTDQAELPSAKEAARLLRNPREFINQVMREKNER</sequence>
<comment type="caution">
    <text evidence="2">The sequence shown here is derived from an EMBL/GenBank/DDBJ whole genome shotgun (WGS) entry which is preliminary data.</text>
</comment>
<dbReference type="EMBL" id="BNCO01000008">
    <property type="protein sequence ID" value="GIL49944.1"/>
    <property type="molecule type" value="Genomic_DNA"/>
</dbReference>
<evidence type="ECO:0000313" key="3">
    <source>
        <dbReference type="Proteomes" id="UP000747399"/>
    </source>
</evidence>
<keyword evidence="1" id="KW-0472">Membrane</keyword>
<evidence type="ECO:0000313" key="2">
    <source>
        <dbReference type="EMBL" id="GIL49944.1"/>
    </source>
</evidence>
<keyword evidence="1" id="KW-0812">Transmembrane</keyword>
<keyword evidence="1" id="KW-1133">Transmembrane helix</keyword>
<evidence type="ECO:0008006" key="4">
    <source>
        <dbReference type="Google" id="ProtNLM"/>
    </source>
</evidence>
<gene>
    <name evidence="2" type="ORF">Vafri_6249</name>
</gene>
<dbReference type="AlphaFoldDB" id="A0A8J4EZ99"/>
<dbReference type="Proteomes" id="UP000747399">
    <property type="component" value="Unassembled WGS sequence"/>
</dbReference>
<feature type="transmembrane region" description="Helical" evidence="1">
    <location>
        <begin position="21"/>
        <end position="41"/>
    </location>
</feature>
<keyword evidence="3" id="KW-1185">Reference proteome</keyword>
<name>A0A8J4EZ99_9CHLO</name>
<protein>
    <recommendedName>
        <fullName evidence="4">Transmembrane protein 242</fullName>
    </recommendedName>
</protein>
<proteinExistence type="predicted"/>
<organism evidence="2 3">
    <name type="scientific">Volvox africanus</name>
    <dbReference type="NCBI Taxonomy" id="51714"/>
    <lineage>
        <taxon>Eukaryota</taxon>
        <taxon>Viridiplantae</taxon>
        <taxon>Chlorophyta</taxon>
        <taxon>core chlorophytes</taxon>
        <taxon>Chlorophyceae</taxon>
        <taxon>CS clade</taxon>
        <taxon>Chlamydomonadales</taxon>
        <taxon>Volvocaceae</taxon>
        <taxon>Volvox</taxon>
    </lineage>
</organism>
<reference evidence="2" key="1">
    <citation type="journal article" date="2021" name="Proc. Natl. Acad. Sci. U.S.A.">
        <title>Three genomes in the algal genus Volvox reveal the fate of a haploid sex-determining region after a transition to homothallism.</title>
        <authorList>
            <person name="Yamamoto K."/>
            <person name="Hamaji T."/>
            <person name="Kawai-Toyooka H."/>
            <person name="Matsuzaki R."/>
            <person name="Takahashi F."/>
            <person name="Nishimura Y."/>
            <person name="Kawachi M."/>
            <person name="Noguchi H."/>
            <person name="Minakuchi Y."/>
            <person name="Umen J.G."/>
            <person name="Toyoda A."/>
            <person name="Nozaki H."/>
        </authorList>
    </citation>
    <scope>NUCLEOTIDE SEQUENCE</scope>
    <source>
        <strain evidence="2">NIES-3780</strain>
    </source>
</reference>
<accession>A0A8J4EZ99</accession>